<dbReference type="PANTHER" id="PTHR14315">
    <property type="entry name" value="SPOT14 FAMILY MEMBER"/>
    <property type="match status" value="1"/>
</dbReference>
<proteinExistence type="inferred from homology"/>
<dbReference type="EMBL" id="CACRXK020000810">
    <property type="protein sequence ID" value="CAB3984975.1"/>
    <property type="molecule type" value="Genomic_DNA"/>
</dbReference>
<keyword evidence="5" id="KW-0539">Nucleus</keyword>
<dbReference type="GO" id="GO:0005634">
    <property type="term" value="C:nucleus"/>
    <property type="evidence" value="ECO:0007669"/>
    <property type="project" value="UniProtKB-SubCell"/>
</dbReference>
<comment type="subcellular location">
    <subcellularLocation>
        <location evidence="2">Cytoplasm</location>
    </subcellularLocation>
    <subcellularLocation>
        <location evidence="1">Nucleus</location>
    </subcellularLocation>
</comment>
<protein>
    <submittedName>
        <fullName evidence="6">Uncharacterized protein</fullName>
    </submittedName>
</protein>
<name>A0A6S7FZU5_PARCT</name>
<sequence length="133" mass="15246">MAIEESSKNSVITAMRQFIHSVDEMDSTVLVPRRLMDIPAVQLERAQVNKDNQEILQDNIDLFKFYTMLVETRDEMIWGGRSTDAESSSVCPIVKQLQQFARVLNDLTDMADQLKERYEYDINNIGSGRNSPS</sequence>
<comment type="similarity">
    <text evidence="3">Belongs to the SPOT14 family.</text>
</comment>
<accession>A0A6S7FZU5</accession>
<keyword evidence="4" id="KW-0963">Cytoplasm</keyword>
<evidence type="ECO:0000256" key="2">
    <source>
        <dbReference type="ARBA" id="ARBA00004496"/>
    </source>
</evidence>
<evidence type="ECO:0000256" key="4">
    <source>
        <dbReference type="ARBA" id="ARBA00022490"/>
    </source>
</evidence>
<reference evidence="6" key="1">
    <citation type="submission" date="2020-04" db="EMBL/GenBank/DDBJ databases">
        <authorList>
            <person name="Alioto T."/>
            <person name="Alioto T."/>
            <person name="Gomez Garrido J."/>
        </authorList>
    </citation>
    <scope>NUCLEOTIDE SEQUENCE</scope>
    <source>
        <strain evidence="6">A484AB</strain>
    </source>
</reference>
<evidence type="ECO:0000256" key="3">
    <source>
        <dbReference type="ARBA" id="ARBA00009488"/>
    </source>
</evidence>
<dbReference type="AlphaFoldDB" id="A0A6S7FZU5"/>
<gene>
    <name evidence="6" type="ORF">PACLA_8A051837</name>
</gene>
<dbReference type="GO" id="GO:0005829">
    <property type="term" value="C:cytosol"/>
    <property type="evidence" value="ECO:0007669"/>
    <property type="project" value="TreeGrafter"/>
</dbReference>
<dbReference type="OrthoDB" id="5951908at2759"/>
<keyword evidence="7" id="KW-1185">Reference proteome</keyword>
<dbReference type="InterPro" id="IPR053719">
    <property type="entry name" value="Lipogen_MT_Stabilize_sf"/>
</dbReference>
<evidence type="ECO:0000313" key="6">
    <source>
        <dbReference type="EMBL" id="CAB3984975.1"/>
    </source>
</evidence>
<evidence type="ECO:0000256" key="1">
    <source>
        <dbReference type="ARBA" id="ARBA00004123"/>
    </source>
</evidence>
<comment type="caution">
    <text evidence="6">The sequence shown here is derived from an EMBL/GenBank/DDBJ whole genome shotgun (WGS) entry which is preliminary data.</text>
</comment>
<evidence type="ECO:0000256" key="5">
    <source>
        <dbReference type="ARBA" id="ARBA00023242"/>
    </source>
</evidence>
<dbReference type="Pfam" id="PF07084">
    <property type="entry name" value="Spot_14"/>
    <property type="match status" value="1"/>
</dbReference>
<evidence type="ECO:0000313" key="7">
    <source>
        <dbReference type="Proteomes" id="UP001152795"/>
    </source>
</evidence>
<dbReference type="Gene3D" id="6.10.140.1610">
    <property type="match status" value="1"/>
</dbReference>
<dbReference type="InterPro" id="IPR009786">
    <property type="entry name" value="Spot_14"/>
</dbReference>
<dbReference type="Proteomes" id="UP001152795">
    <property type="component" value="Unassembled WGS sequence"/>
</dbReference>
<dbReference type="GO" id="GO:0046890">
    <property type="term" value="P:regulation of lipid biosynthetic process"/>
    <property type="evidence" value="ECO:0007669"/>
    <property type="project" value="TreeGrafter"/>
</dbReference>
<dbReference type="PANTHER" id="PTHR14315:SF17">
    <property type="entry name" value="MIP21584P"/>
    <property type="match status" value="1"/>
</dbReference>
<organism evidence="6 7">
    <name type="scientific">Paramuricea clavata</name>
    <name type="common">Red gorgonian</name>
    <name type="synonym">Violescent sea-whip</name>
    <dbReference type="NCBI Taxonomy" id="317549"/>
    <lineage>
        <taxon>Eukaryota</taxon>
        <taxon>Metazoa</taxon>
        <taxon>Cnidaria</taxon>
        <taxon>Anthozoa</taxon>
        <taxon>Octocorallia</taxon>
        <taxon>Malacalcyonacea</taxon>
        <taxon>Plexauridae</taxon>
        <taxon>Paramuricea</taxon>
    </lineage>
</organism>